<dbReference type="AlphaFoldDB" id="A0A2K3DSW1"/>
<dbReference type="ExpressionAtlas" id="A0A2K3DSW1">
    <property type="expression patterns" value="baseline"/>
</dbReference>
<dbReference type="SUPFAM" id="SSF52540">
    <property type="entry name" value="P-loop containing nucleoside triphosphate hydrolases"/>
    <property type="match status" value="1"/>
</dbReference>
<dbReference type="PANTHER" id="PTHR11566:SF21">
    <property type="entry name" value="DYNAMIN RELATED PROTEIN 1, ISOFORM A"/>
    <property type="match status" value="1"/>
</dbReference>
<dbReference type="Pfam" id="PF01031">
    <property type="entry name" value="Dynamin_M"/>
    <property type="match status" value="2"/>
</dbReference>
<evidence type="ECO:0000256" key="1">
    <source>
        <dbReference type="ARBA" id="ARBA00022741"/>
    </source>
</evidence>
<dbReference type="GeneID" id="5723297"/>
<dbReference type="Proteomes" id="UP000006906">
    <property type="component" value="Chromosome 5"/>
</dbReference>
<keyword evidence="2" id="KW-0342">GTP-binding</keyword>
<dbReference type="InParanoid" id="A0A2K3DSW1"/>
<dbReference type="SMART" id="SM00053">
    <property type="entry name" value="DYNc"/>
    <property type="match status" value="1"/>
</dbReference>
<reference evidence="5 6" key="1">
    <citation type="journal article" date="2007" name="Science">
        <title>The Chlamydomonas genome reveals the evolution of key animal and plant functions.</title>
        <authorList>
            <person name="Merchant S.S."/>
            <person name="Prochnik S.E."/>
            <person name="Vallon O."/>
            <person name="Harris E.H."/>
            <person name="Karpowicz S.J."/>
            <person name="Witman G.B."/>
            <person name="Terry A."/>
            <person name="Salamov A."/>
            <person name="Fritz-Laylin L.K."/>
            <person name="Marechal-Drouard L."/>
            <person name="Marshall W.F."/>
            <person name="Qu L.H."/>
            <person name="Nelson D.R."/>
            <person name="Sanderfoot A.A."/>
            <person name="Spalding M.H."/>
            <person name="Kapitonov V.V."/>
            <person name="Ren Q."/>
            <person name="Ferris P."/>
            <person name="Lindquist E."/>
            <person name="Shapiro H."/>
            <person name="Lucas S.M."/>
            <person name="Grimwood J."/>
            <person name="Schmutz J."/>
            <person name="Cardol P."/>
            <person name="Cerutti H."/>
            <person name="Chanfreau G."/>
            <person name="Chen C.L."/>
            <person name="Cognat V."/>
            <person name="Croft M.T."/>
            <person name="Dent R."/>
            <person name="Dutcher S."/>
            <person name="Fernandez E."/>
            <person name="Fukuzawa H."/>
            <person name="Gonzalez-Ballester D."/>
            <person name="Gonzalez-Halphen D."/>
            <person name="Hallmann A."/>
            <person name="Hanikenne M."/>
            <person name="Hippler M."/>
            <person name="Inwood W."/>
            <person name="Jabbari K."/>
            <person name="Kalanon M."/>
            <person name="Kuras R."/>
            <person name="Lefebvre P.A."/>
            <person name="Lemaire S.D."/>
            <person name="Lobanov A.V."/>
            <person name="Lohr M."/>
            <person name="Manuell A."/>
            <person name="Meier I."/>
            <person name="Mets L."/>
            <person name="Mittag M."/>
            <person name="Mittelmeier T."/>
            <person name="Moroney J.V."/>
            <person name="Moseley J."/>
            <person name="Napoli C."/>
            <person name="Nedelcu A.M."/>
            <person name="Niyogi K."/>
            <person name="Novoselov S.V."/>
            <person name="Paulsen I.T."/>
            <person name="Pazour G."/>
            <person name="Purton S."/>
            <person name="Ral J.P."/>
            <person name="Riano-Pachon D.M."/>
            <person name="Riekhof W."/>
            <person name="Rymarquis L."/>
            <person name="Schroda M."/>
            <person name="Stern D."/>
            <person name="Umen J."/>
            <person name="Willows R."/>
            <person name="Wilson N."/>
            <person name="Zimmer S.L."/>
            <person name="Allmer J."/>
            <person name="Balk J."/>
            <person name="Bisova K."/>
            <person name="Chen C.J."/>
            <person name="Elias M."/>
            <person name="Gendler K."/>
            <person name="Hauser C."/>
            <person name="Lamb M.R."/>
            <person name="Ledford H."/>
            <person name="Long J.C."/>
            <person name="Minagawa J."/>
            <person name="Page M.D."/>
            <person name="Pan J."/>
            <person name="Pootakham W."/>
            <person name="Roje S."/>
            <person name="Rose A."/>
            <person name="Stahlberg E."/>
            <person name="Terauchi A.M."/>
            <person name="Yang P."/>
            <person name="Ball S."/>
            <person name="Bowler C."/>
            <person name="Dieckmann C.L."/>
            <person name="Gladyshev V.N."/>
            <person name="Green P."/>
            <person name="Jorgensen R."/>
            <person name="Mayfield S."/>
            <person name="Mueller-Roeber B."/>
            <person name="Rajamani S."/>
            <person name="Sayre R.T."/>
            <person name="Brokstein P."/>
            <person name="Dubchak I."/>
            <person name="Goodstein D."/>
            <person name="Hornick L."/>
            <person name="Huang Y.W."/>
            <person name="Jhaveri J."/>
            <person name="Luo Y."/>
            <person name="Martinez D."/>
            <person name="Ngau W.C."/>
            <person name="Otillar B."/>
            <person name="Poliakov A."/>
            <person name="Porter A."/>
            <person name="Szajkowski L."/>
            <person name="Werner G."/>
            <person name="Zhou K."/>
            <person name="Grigoriev I.V."/>
            <person name="Rokhsar D.S."/>
            <person name="Grossman A.R."/>
        </authorList>
    </citation>
    <scope>NUCLEOTIDE SEQUENCE [LARGE SCALE GENOMIC DNA]</scope>
    <source>
        <strain evidence="6">CC-503</strain>
    </source>
</reference>
<evidence type="ECO:0000256" key="2">
    <source>
        <dbReference type="ARBA" id="ARBA00023134"/>
    </source>
</evidence>
<dbReference type="OrthoDB" id="529871at2759"/>
<dbReference type="GO" id="GO:0005525">
    <property type="term" value="F:GTP binding"/>
    <property type="evidence" value="ECO:0007669"/>
    <property type="project" value="InterPro"/>
</dbReference>
<dbReference type="InterPro" id="IPR000375">
    <property type="entry name" value="Dynamin_stalk"/>
</dbReference>
<dbReference type="InterPro" id="IPR027417">
    <property type="entry name" value="P-loop_NTPase"/>
</dbReference>
<dbReference type="PROSITE" id="PS51388">
    <property type="entry name" value="GED"/>
    <property type="match status" value="1"/>
</dbReference>
<feature type="region of interest" description="Disordered" evidence="3">
    <location>
        <begin position="109"/>
        <end position="162"/>
    </location>
</feature>
<dbReference type="GO" id="GO:0005737">
    <property type="term" value="C:cytoplasm"/>
    <property type="evidence" value="ECO:0000318"/>
    <property type="project" value="GO_Central"/>
</dbReference>
<evidence type="ECO:0000259" key="4">
    <source>
        <dbReference type="PROSITE" id="PS51388"/>
    </source>
</evidence>
<dbReference type="RefSeq" id="XP_042924849.1">
    <property type="nucleotide sequence ID" value="XM_043062284.1"/>
</dbReference>
<dbReference type="PRINTS" id="PR00195">
    <property type="entry name" value="DYNAMIN"/>
</dbReference>
<dbReference type="EMBL" id="CM008966">
    <property type="protein sequence ID" value="PNW83622.1"/>
    <property type="molecule type" value="Genomic_DNA"/>
</dbReference>
<gene>
    <name evidence="5" type="ORF">CHLRE_05g237200v5</name>
</gene>
<organism evidence="5 6">
    <name type="scientific">Chlamydomonas reinhardtii</name>
    <name type="common">Chlamydomonas smithii</name>
    <dbReference type="NCBI Taxonomy" id="3055"/>
    <lineage>
        <taxon>Eukaryota</taxon>
        <taxon>Viridiplantae</taxon>
        <taxon>Chlorophyta</taxon>
        <taxon>core chlorophytes</taxon>
        <taxon>Chlorophyceae</taxon>
        <taxon>CS clade</taxon>
        <taxon>Chlamydomonadales</taxon>
        <taxon>Chlamydomonadaceae</taxon>
        <taxon>Chlamydomonas</taxon>
    </lineage>
</organism>
<dbReference type="PaxDb" id="3055-EDO99948"/>
<dbReference type="GO" id="GO:0003924">
    <property type="term" value="F:GTPase activity"/>
    <property type="evidence" value="ECO:0000318"/>
    <property type="project" value="GO_Central"/>
</dbReference>
<sequence>MSAAAAVAAAGLAASGGATLADTAYQRTVRRVLNTTNTLRELGVDGDLQVPTLVIAGDQSSGKSSVVEASAGVPLPRSDGTCTRCPTEVRMRTTQQLPAATGVCGGSALSAAAASSPPGPHSGEDGEDDEDDEDEEDEEDDAVVNNAAGLPPGTTRGGGGGSSASAWQCRIKLCREFDSDGVRLATKPPEQPFCVVRDKAHIATCVLAAQAVLLNPRAVEDTPGGAGAFVPLLSSAQPGRQPAAAAKLLALRDASHYELPFTPNKVVLEIDGAEADLTIIDLPGIIHSHEDPRLIELVKDMVKANLAPEHHIIAMALPAGQDAETQAIRLMTREVDPDGRRSIGIITKPDRVPEHEAGETLKLIRLVGACGAPPAGAGAAGGSARVAHPQHPLGHYVVKNPSQDGLAMNITFEQARADEAAYFAGHKHWAAALRRQPELQRRMGAAALRRGLSGLLVELVIAQLPEMRRSCRELQAAVQEELGAMPQPIQDAPRELDRMLTRVAAALRCHTRADDDCTFYQRTQAMYDDYCERVMRCLPAFLVGTTLIGTLDASGKGPDAAAAAAAAGGGDSDAQLQQVWEGGALDVSALAAALGAPAVTTEAEAAAFLYSDEVQQLLTDHLLPQTFMTLAEVVELRQRHLGRELPGFSPYRAMECLLQRFKGQWRGPALACLGNVAAAAHDLTDQVVAVEFRDFPAGSRAVTDALWRRVEGLSDATAEFIEKQLRMEDRDVYPGDKAQLQELQADFLARMKRAYLRPNALSDEQRQQIEIKLAELATYGVKFASFDAAFLAQPTPVDDELHMAASCLAYFKVSSGGVGGAILVAFGRVRASVPMPIRDTLLDRLGDPYEVAAAVQAAGQDIVAAAPRLLAEHPHLAARRLWCAERQQRLREALEALHSPAAGVPLHP</sequence>
<dbReference type="Gene3D" id="3.40.50.300">
    <property type="entry name" value="P-loop containing nucleotide triphosphate hydrolases"/>
    <property type="match status" value="1"/>
</dbReference>
<dbReference type="Pfam" id="PF00350">
    <property type="entry name" value="Dynamin_N"/>
    <property type="match status" value="2"/>
</dbReference>
<feature type="domain" description="GED" evidence="4">
    <location>
        <begin position="800"/>
        <end position="905"/>
    </location>
</feature>
<dbReference type="KEGG" id="cre:CHLRE_05g237200v5"/>
<dbReference type="InterPro" id="IPR001401">
    <property type="entry name" value="Dynamin_GTPase"/>
</dbReference>
<evidence type="ECO:0000313" key="5">
    <source>
        <dbReference type="EMBL" id="PNW83622.1"/>
    </source>
</evidence>
<dbReference type="Gramene" id="PNW83622">
    <property type="protein sequence ID" value="PNW83622"/>
    <property type="gene ID" value="CHLRE_05g237200v5"/>
</dbReference>
<dbReference type="GO" id="GO:0008017">
    <property type="term" value="F:microtubule binding"/>
    <property type="evidence" value="ECO:0000318"/>
    <property type="project" value="GO_Central"/>
</dbReference>
<keyword evidence="6" id="KW-1185">Reference proteome</keyword>
<evidence type="ECO:0000256" key="3">
    <source>
        <dbReference type="SAM" id="MobiDB-lite"/>
    </source>
</evidence>
<dbReference type="GO" id="GO:0016020">
    <property type="term" value="C:membrane"/>
    <property type="evidence" value="ECO:0000318"/>
    <property type="project" value="GO_Central"/>
</dbReference>
<dbReference type="STRING" id="3055.A0A2K3DSW1"/>
<dbReference type="InterPro" id="IPR022812">
    <property type="entry name" value="Dynamin"/>
</dbReference>
<dbReference type="InterPro" id="IPR045063">
    <property type="entry name" value="Dynamin_N"/>
</dbReference>
<dbReference type="PANTHER" id="PTHR11566">
    <property type="entry name" value="DYNAMIN"/>
    <property type="match status" value="1"/>
</dbReference>
<dbReference type="FunFam" id="3.40.50.300:FF:001977">
    <property type="entry name" value="Dynamin GTPase, putative"/>
    <property type="match status" value="1"/>
</dbReference>
<dbReference type="InterPro" id="IPR020850">
    <property type="entry name" value="GED_dom"/>
</dbReference>
<proteinExistence type="predicted"/>
<dbReference type="GO" id="GO:0005874">
    <property type="term" value="C:microtubule"/>
    <property type="evidence" value="ECO:0000318"/>
    <property type="project" value="GO_Central"/>
</dbReference>
<name>A0A2K3DSW1_CHLRE</name>
<dbReference type="Gene3D" id="1.20.120.1240">
    <property type="entry name" value="Dynamin, middle domain"/>
    <property type="match status" value="1"/>
</dbReference>
<evidence type="ECO:0000313" key="6">
    <source>
        <dbReference type="Proteomes" id="UP000006906"/>
    </source>
</evidence>
<feature type="compositionally biased region" description="Acidic residues" evidence="3">
    <location>
        <begin position="125"/>
        <end position="142"/>
    </location>
</feature>
<keyword evidence="1" id="KW-0547">Nucleotide-binding</keyword>
<accession>A0A2K3DSW1</accession>
<protein>
    <recommendedName>
        <fullName evidence="4">GED domain-containing protein</fullName>
    </recommendedName>
</protein>